<dbReference type="EMBL" id="CAXLJM020000023">
    <property type="protein sequence ID" value="CAL8089393.1"/>
    <property type="molecule type" value="Genomic_DNA"/>
</dbReference>
<dbReference type="InterPro" id="IPR006342">
    <property type="entry name" value="FkbM_mtfrase"/>
</dbReference>
<evidence type="ECO:0000313" key="4">
    <source>
        <dbReference type="Proteomes" id="UP001642540"/>
    </source>
</evidence>
<keyword evidence="1" id="KW-0472">Membrane</keyword>
<feature type="domain" description="Methyltransferase FkbM" evidence="2">
    <location>
        <begin position="160"/>
        <end position="318"/>
    </location>
</feature>
<comment type="caution">
    <text evidence="3">The sequence shown here is derived from an EMBL/GenBank/DDBJ whole genome shotgun (WGS) entry which is preliminary data.</text>
</comment>
<keyword evidence="4" id="KW-1185">Reference proteome</keyword>
<dbReference type="Gene3D" id="3.40.50.150">
    <property type="entry name" value="Vaccinia Virus protein VP39"/>
    <property type="match status" value="1"/>
</dbReference>
<proteinExistence type="predicted"/>
<accession>A0ABP1Q6T5</accession>
<feature type="transmembrane region" description="Helical" evidence="1">
    <location>
        <begin position="38"/>
        <end position="57"/>
    </location>
</feature>
<gene>
    <name evidence="3" type="ORF">ODALV1_LOCUS7357</name>
</gene>
<dbReference type="SUPFAM" id="SSF53335">
    <property type="entry name" value="S-adenosyl-L-methionine-dependent methyltransferases"/>
    <property type="match status" value="1"/>
</dbReference>
<keyword evidence="1" id="KW-1133">Transmembrane helix</keyword>
<evidence type="ECO:0000259" key="2">
    <source>
        <dbReference type="Pfam" id="PF05050"/>
    </source>
</evidence>
<evidence type="ECO:0000256" key="1">
    <source>
        <dbReference type="SAM" id="Phobius"/>
    </source>
</evidence>
<dbReference type="Proteomes" id="UP001642540">
    <property type="component" value="Unassembled WGS sequence"/>
</dbReference>
<reference evidence="3 4" key="1">
    <citation type="submission" date="2024-08" db="EMBL/GenBank/DDBJ databases">
        <authorList>
            <person name="Cucini C."/>
            <person name="Frati F."/>
        </authorList>
    </citation>
    <scope>NUCLEOTIDE SEQUENCE [LARGE SCALE GENOMIC DNA]</scope>
</reference>
<dbReference type="InterPro" id="IPR029063">
    <property type="entry name" value="SAM-dependent_MTases_sf"/>
</dbReference>
<sequence>MIPKIQAYCNLIFKVKKKVFNVPFDYFWMHFHQMKSSFVIFAATICFLLGLGFYHYLLGYRAIFNDPSRRPVYFNDGFSVAVPTGNAKSHEWISMREALKGPFAQNDSRLLQYINANNIIRPPSDKPYNLSNPDLDNPSMGQSRIVLHALNGLKNGFFVECGALDGELRSNTLLLEKRFGWKGLLIEGDPKNYDMLVDKHRKAWSTPACLSTLPYPHEVLFEQHYNTGKISKQQVVKDQDAPPGFARVQCYPFYTLISAMNISTVDYFSLDVEGSELDVLNTIPFDSVFIKVISVEYIHDSGGRNAVKQFMTAKGFRVFGEVTDPRNWANDLVLVNERLLI</sequence>
<name>A0ABP1Q6T5_9HEXA</name>
<dbReference type="PANTHER" id="PTHR34009:SF2">
    <property type="entry name" value="PROTEIN STAR"/>
    <property type="match status" value="1"/>
</dbReference>
<protein>
    <recommendedName>
        <fullName evidence="2">Methyltransferase FkbM domain-containing protein</fullName>
    </recommendedName>
</protein>
<keyword evidence="1" id="KW-0812">Transmembrane</keyword>
<dbReference type="PANTHER" id="PTHR34009">
    <property type="entry name" value="PROTEIN STAR"/>
    <property type="match status" value="1"/>
</dbReference>
<dbReference type="InterPro" id="IPR053202">
    <property type="entry name" value="EGF_Rcpt_Signaling_Reg"/>
</dbReference>
<dbReference type="Pfam" id="PF05050">
    <property type="entry name" value="Methyltransf_21"/>
    <property type="match status" value="1"/>
</dbReference>
<evidence type="ECO:0000313" key="3">
    <source>
        <dbReference type="EMBL" id="CAL8089393.1"/>
    </source>
</evidence>
<organism evidence="3 4">
    <name type="scientific">Orchesella dallaii</name>
    <dbReference type="NCBI Taxonomy" id="48710"/>
    <lineage>
        <taxon>Eukaryota</taxon>
        <taxon>Metazoa</taxon>
        <taxon>Ecdysozoa</taxon>
        <taxon>Arthropoda</taxon>
        <taxon>Hexapoda</taxon>
        <taxon>Collembola</taxon>
        <taxon>Entomobryomorpha</taxon>
        <taxon>Entomobryoidea</taxon>
        <taxon>Orchesellidae</taxon>
        <taxon>Orchesellinae</taxon>
        <taxon>Orchesella</taxon>
    </lineage>
</organism>